<evidence type="ECO:0000313" key="2">
    <source>
        <dbReference type="Proteomes" id="UP000000763"/>
    </source>
</evidence>
<proteinExistence type="predicted"/>
<dbReference type="AlphaFoldDB" id="A0A0P0WD58"/>
<dbReference type="EMBL" id="AP008210">
    <property type="protein sequence ID" value="BAH92765.1"/>
    <property type="molecule type" value="Genomic_DNA"/>
</dbReference>
<reference evidence="1 2" key="1">
    <citation type="journal article" date="2005" name="Nature">
        <title>The map-based sequence of the rice genome.</title>
        <authorList>
            <consortium name="International rice genome sequencing project (IRGSP)"/>
            <person name="Matsumoto T."/>
            <person name="Wu J."/>
            <person name="Kanamori H."/>
            <person name="Katayose Y."/>
            <person name="Fujisawa M."/>
            <person name="Namiki N."/>
            <person name="Mizuno H."/>
            <person name="Yamamoto K."/>
            <person name="Antonio B.A."/>
            <person name="Baba T."/>
            <person name="Sakata K."/>
            <person name="Nagamura Y."/>
            <person name="Aoki H."/>
            <person name="Arikawa K."/>
            <person name="Arita K."/>
            <person name="Bito T."/>
            <person name="Chiden Y."/>
            <person name="Fujitsuka N."/>
            <person name="Fukunaka R."/>
            <person name="Hamada M."/>
            <person name="Harada C."/>
            <person name="Hayashi A."/>
            <person name="Hijishita S."/>
            <person name="Honda M."/>
            <person name="Hosokawa S."/>
            <person name="Ichikawa Y."/>
            <person name="Idonuma A."/>
            <person name="Iijima M."/>
            <person name="Ikeda M."/>
            <person name="Ikeno M."/>
            <person name="Ito K."/>
            <person name="Ito S."/>
            <person name="Ito T."/>
            <person name="Ito Y."/>
            <person name="Ito Y."/>
            <person name="Iwabuchi A."/>
            <person name="Kamiya K."/>
            <person name="Karasawa W."/>
            <person name="Kurita K."/>
            <person name="Katagiri S."/>
            <person name="Kikuta A."/>
            <person name="Kobayashi H."/>
            <person name="Kobayashi N."/>
            <person name="Machita K."/>
            <person name="Maehara T."/>
            <person name="Masukawa M."/>
            <person name="Mizubayashi T."/>
            <person name="Mukai Y."/>
            <person name="Nagasaki H."/>
            <person name="Nagata Y."/>
            <person name="Naito S."/>
            <person name="Nakashima M."/>
            <person name="Nakama Y."/>
            <person name="Nakamichi Y."/>
            <person name="Nakamura M."/>
            <person name="Meguro A."/>
            <person name="Negishi M."/>
            <person name="Ohta I."/>
            <person name="Ohta T."/>
            <person name="Okamoto M."/>
            <person name="Ono N."/>
            <person name="Saji S."/>
            <person name="Sakaguchi M."/>
            <person name="Sakai K."/>
            <person name="Shibata M."/>
            <person name="Shimokawa T."/>
            <person name="Song J."/>
            <person name="Takazaki Y."/>
            <person name="Terasawa K."/>
            <person name="Tsugane M."/>
            <person name="Tsuji K."/>
            <person name="Ueda S."/>
            <person name="Waki K."/>
            <person name="Yamagata H."/>
            <person name="Yamamoto M."/>
            <person name="Yamamoto S."/>
            <person name="Yamane H."/>
            <person name="Yoshiki S."/>
            <person name="Yoshihara R."/>
            <person name="Yukawa K."/>
            <person name="Zhong H."/>
            <person name="Yano M."/>
            <person name="Yuan Q."/>
            <person name="Ouyang S."/>
            <person name="Liu J."/>
            <person name="Jones K.M."/>
            <person name="Gansberger K."/>
            <person name="Moffat K."/>
            <person name="Hill J."/>
            <person name="Bera J."/>
            <person name="Fadrosh D."/>
            <person name="Jin S."/>
            <person name="Johri S."/>
            <person name="Kim M."/>
            <person name="Overton L."/>
            <person name="Reardon M."/>
            <person name="Tsitrin T."/>
            <person name="Vuong H."/>
            <person name="Weaver B."/>
            <person name="Ciecko A."/>
            <person name="Tallon L."/>
            <person name="Jackson J."/>
            <person name="Pai G."/>
            <person name="Aken S.V."/>
            <person name="Utterback T."/>
            <person name="Reidmuller S."/>
            <person name="Feldblyum T."/>
            <person name="Hsiao J."/>
            <person name="Zismann V."/>
            <person name="Iobst S."/>
            <person name="de Vazeille A.R."/>
            <person name="Buell C.R."/>
            <person name="Ying K."/>
            <person name="Li Y."/>
            <person name="Lu T."/>
            <person name="Huang Y."/>
            <person name="Zhao Q."/>
            <person name="Feng Q."/>
            <person name="Zhang L."/>
            <person name="Zhu J."/>
            <person name="Weng Q."/>
            <person name="Mu J."/>
            <person name="Lu Y."/>
            <person name="Fan D."/>
            <person name="Liu Y."/>
            <person name="Guan J."/>
            <person name="Zhang Y."/>
            <person name="Yu S."/>
            <person name="Liu X."/>
            <person name="Zhang Y."/>
            <person name="Hong G."/>
            <person name="Han B."/>
            <person name="Choisne N."/>
            <person name="Demange N."/>
            <person name="Orjeda G."/>
            <person name="Samain S."/>
            <person name="Cattolico L."/>
            <person name="Pelletier E."/>
            <person name="Couloux A."/>
            <person name="Segurens B."/>
            <person name="Wincker P."/>
            <person name="D'Hont A."/>
            <person name="Scarpelli C."/>
            <person name="Weissenbach J."/>
            <person name="Salanoubat M."/>
            <person name="Quetier F."/>
            <person name="Yu Y."/>
            <person name="Kim H.R."/>
            <person name="Rambo T."/>
            <person name="Currie J."/>
            <person name="Collura K."/>
            <person name="Luo M."/>
            <person name="Yang T."/>
            <person name="Ammiraju J.S.S."/>
            <person name="Engler F."/>
            <person name="Soderlund C."/>
            <person name="Wing R.A."/>
            <person name="Palmer L.E."/>
            <person name="de la Bastide M."/>
            <person name="Spiegel L."/>
            <person name="Nascimento L."/>
            <person name="Zutavern T."/>
            <person name="O'Shaughnessy A."/>
            <person name="Dike S."/>
            <person name="Dedhia N."/>
            <person name="Preston R."/>
            <person name="Balija V."/>
            <person name="McCombie W.R."/>
            <person name="Chow T."/>
            <person name="Chen H."/>
            <person name="Chung M."/>
            <person name="Chen C."/>
            <person name="Shaw J."/>
            <person name="Wu H."/>
            <person name="Hsiao K."/>
            <person name="Chao Y."/>
            <person name="Chu M."/>
            <person name="Cheng C."/>
            <person name="Hour A."/>
            <person name="Lee P."/>
            <person name="Lin S."/>
            <person name="Lin Y."/>
            <person name="Liou J."/>
            <person name="Liu S."/>
            <person name="Hsing Y."/>
            <person name="Raghuvanshi S."/>
            <person name="Mohanty A."/>
            <person name="Bharti A.K."/>
            <person name="Gaur A."/>
            <person name="Gupta V."/>
            <person name="Kumar D."/>
            <person name="Ravi V."/>
            <person name="Vij S."/>
            <person name="Kapur A."/>
            <person name="Khurana P."/>
            <person name="Khurana P."/>
            <person name="Khurana J.P."/>
            <person name="Tyagi A.K."/>
            <person name="Gaikwad K."/>
            <person name="Singh A."/>
            <person name="Dalal V."/>
            <person name="Srivastava S."/>
            <person name="Dixit A."/>
            <person name="Pal A.K."/>
            <person name="Ghazi I.A."/>
            <person name="Yadav M."/>
            <person name="Pandit A."/>
            <person name="Bhargava A."/>
            <person name="Sureshbabu K."/>
            <person name="Batra K."/>
            <person name="Sharma T.R."/>
            <person name="Mohapatra T."/>
            <person name="Singh N.K."/>
            <person name="Messing J."/>
            <person name="Nelson A.B."/>
            <person name="Fuks G."/>
            <person name="Kavchok S."/>
            <person name="Keizer G."/>
            <person name="Linton E."/>
            <person name="Llaca V."/>
            <person name="Song R."/>
            <person name="Tanyolac B."/>
            <person name="Young S."/>
            <person name="Ho-Il K."/>
            <person name="Hahn J.H."/>
            <person name="Sangsakoo G."/>
            <person name="Vanavichit A."/>
            <person name="de Mattos Luiz.A.T."/>
            <person name="Zimmer P.D."/>
            <person name="Malone G."/>
            <person name="Dellagostin O."/>
            <person name="de Oliveira A.C."/>
            <person name="Bevan M."/>
            <person name="Bancroft I."/>
            <person name="Minx P."/>
            <person name="Cordum H."/>
            <person name="Wilson R."/>
            <person name="Cheng Z."/>
            <person name="Jin W."/>
            <person name="Jiang J."/>
            <person name="Leong S.A."/>
            <person name="Iwama H."/>
            <person name="Gojobori T."/>
            <person name="Itoh T."/>
            <person name="Niimura Y."/>
            <person name="Fujii Y."/>
            <person name="Habara T."/>
            <person name="Sakai H."/>
            <person name="Sato Y."/>
            <person name="Wilson G."/>
            <person name="Kumar K."/>
            <person name="McCouch S."/>
            <person name="Juretic N."/>
            <person name="Hoen D."/>
            <person name="Wright S."/>
            <person name="Bruskiewich R."/>
            <person name="Bureau T."/>
            <person name="Miyao A."/>
            <person name="Hirochika H."/>
            <person name="Nishikawa T."/>
            <person name="Kadowaki K."/>
            <person name="Sugiura M."/>
            <person name="Burr B."/>
            <person name="Sasaki T."/>
        </authorList>
    </citation>
    <scope>NUCLEOTIDE SEQUENCE [LARGE SCALE GENOMIC DNA]</scope>
    <source>
        <strain evidence="2">cv. Nipponbare</strain>
    </source>
</reference>
<dbReference type="KEGG" id="dosa:Os04g0553401"/>
<name>A0A0P0WD58_ORYSJ</name>
<accession>A0A0P0WD58</accession>
<dbReference type="Gramene" id="Os04t0553401-00">
    <property type="protein sequence ID" value="Os04t0553401-00"/>
    <property type="gene ID" value="Os04g0553401"/>
</dbReference>
<reference evidence="2" key="2">
    <citation type="journal article" date="2008" name="Nucleic Acids Res.">
        <title>The rice annotation project database (RAP-DB): 2008 update.</title>
        <authorList>
            <consortium name="The rice annotation project (RAP)"/>
        </authorList>
    </citation>
    <scope>GENOME REANNOTATION</scope>
    <source>
        <strain evidence="2">cv. Nipponbare</strain>
    </source>
</reference>
<evidence type="ECO:0000313" key="1">
    <source>
        <dbReference type="EMBL" id="BAH92765.1"/>
    </source>
</evidence>
<protein>
    <submittedName>
        <fullName evidence="1">Os04g0553401 protein</fullName>
    </submittedName>
</protein>
<dbReference type="Proteomes" id="UP000000763">
    <property type="component" value="Chromosome 4"/>
</dbReference>
<sequence>MQQLGSCGEAERRAEGRVRHCEPLGINLADDEAFDRAARDREHMPSRPPEVETRPWKAAGGRCVGRVEGLGDLEICVWFSRRRAGDNTEKLTNSVAKSASMRI</sequence>
<organism evidence="1 2">
    <name type="scientific">Oryza sativa subsp. japonica</name>
    <name type="common">Rice</name>
    <dbReference type="NCBI Taxonomy" id="39947"/>
    <lineage>
        <taxon>Eukaryota</taxon>
        <taxon>Viridiplantae</taxon>
        <taxon>Streptophyta</taxon>
        <taxon>Embryophyta</taxon>
        <taxon>Tracheophyta</taxon>
        <taxon>Spermatophyta</taxon>
        <taxon>Magnoliopsida</taxon>
        <taxon>Liliopsida</taxon>
        <taxon>Poales</taxon>
        <taxon>Poaceae</taxon>
        <taxon>BOP clade</taxon>
        <taxon>Oryzoideae</taxon>
        <taxon>Oryzeae</taxon>
        <taxon>Oryzinae</taxon>
        <taxon>Oryza</taxon>
        <taxon>Oryza sativa</taxon>
    </lineage>
</organism>
<gene>
    <name evidence="1" type="ordered locus">Os04g0553401</name>
</gene>